<proteinExistence type="predicted"/>
<name>I8I599_9GAMM</name>
<feature type="transmembrane region" description="Helical" evidence="1">
    <location>
        <begin position="163"/>
        <end position="182"/>
    </location>
</feature>
<gene>
    <name evidence="4" type="ORF">WQQ_16630</name>
</gene>
<keyword evidence="1" id="KW-0472">Membrane</keyword>
<feature type="domain" description="DUF2914" evidence="2">
    <location>
        <begin position="290"/>
        <end position="355"/>
    </location>
</feature>
<dbReference type="RefSeq" id="WP_007184612.1">
    <property type="nucleotide sequence ID" value="NZ_AKGD01000001.1"/>
</dbReference>
<feature type="transmembrane region" description="Helical" evidence="1">
    <location>
        <begin position="65"/>
        <end position="85"/>
    </location>
</feature>
<evidence type="ECO:0000259" key="2">
    <source>
        <dbReference type="Pfam" id="PF11141"/>
    </source>
</evidence>
<accession>I8I599</accession>
<sequence>MPELLPQQNSVPSPNANARVRWSWVRRFVTRVLVLFERYPWLLPLASFLAGVLSFVLVRRGEGMARYIAFTALLGWPWMLAQGWLRNWLLRRFPSKWTPYGLQMITQSLQQEVLFFSLPFLAGATQPDIGQWLFTGLVGLAAFISVIDPIYEKHIADHPARALLFHAYCSFVCALVVLPIAAKVQLENALPLALVITGVWILLGLRGAWRDLSTPQARRLGFTAFVLAPLALWLLRSHVPPAGLSVTEGLVTQSVEDRTPGARLQTISAAALQARGAIAFVAIRAPMGLKQTVYFQWSQNGHKLDRIAAEIQGSGKGGWRTYSRKRNFPADPRGAWRVDLLTPDGQLIERLRFKVQ</sequence>
<dbReference type="InterPro" id="IPR022606">
    <property type="entry name" value="DUF2914"/>
</dbReference>
<dbReference type="Pfam" id="PF11141">
    <property type="entry name" value="DUF2914"/>
    <property type="match status" value="1"/>
</dbReference>
<dbReference type="InterPro" id="IPR045968">
    <property type="entry name" value="DUF5924"/>
</dbReference>
<evidence type="ECO:0000313" key="4">
    <source>
        <dbReference type="EMBL" id="EIT71526.1"/>
    </source>
</evidence>
<keyword evidence="5" id="KW-1185">Reference proteome</keyword>
<evidence type="ECO:0008006" key="6">
    <source>
        <dbReference type="Google" id="ProtNLM"/>
    </source>
</evidence>
<feature type="transmembrane region" description="Helical" evidence="1">
    <location>
        <begin position="129"/>
        <end position="151"/>
    </location>
</feature>
<feature type="domain" description="DUF5924" evidence="3">
    <location>
        <begin position="24"/>
        <end position="279"/>
    </location>
</feature>
<keyword evidence="1" id="KW-0812">Transmembrane</keyword>
<dbReference type="Proteomes" id="UP000003704">
    <property type="component" value="Unassembled WGS sequence"/>
</dbReference>
<evidence type="ECO:0000313" key="5">
    <source>
        <dbReference type="Proteomes" id="UP000003704"/>
    </source>
</evidence>
<feature type="transmembrane region" description="Helical" evidence="1">
    <location>
        <begin position="188"/>
        <end position="205"/>
    </location>
</feature>
<evidence type="ECO:0000259" key="3">
    <source>
        <dbReference type="Pfam" id="PF19346"/>
    </source>
</evidence>
<organism evidence="4 5">
    <name type="scientific">Hydrocarboniphaga effusa AP103</name>
    <dbReference type="NCBI Taxonomy" id="1172194"/>
    <lineage>
        <taxon>Bacteria</taxon>
        <taxon>Pseudomonadati</taxon>
        <taxon>Pseudomonadota</taxon>
        <taxon>Gammaproteobacteria</taxon>
        <taxon>Nevskiales</taxon>
        <taxon>Nevskiaceae</taxon>
        <taxon>Hydrocarboniphaga</taxon>
    </lineage>
</organism>
<keyword evidence="1" id="KW-1133">Transmembrane helix</keyword>
<dbReference type="STRING" id="1172194.WQQ_16630"/>
<dbReference type="Pfam" id="PF19346">
    <property type="entry name" value="DUF5924"/>
    <property type="match status" value="1"/>
</dbReference>
<reference evidence="4 5" key="1">
    <citation type="journal article" date="2012" name="J. Bacteriol.">
        <title>Genome Sequence of n-Alkane-Degrading Hydrocarboniphaga effusa Strain AP103T (ATCC BAA-332T).</title>
        <authorList>
            <person name="Chang H.K."/>
            <person name="Zylstra G.J."/>
            <person name="Chae J.C."/>
        </authorList>
    </citation>
    <scope>NUCLEOTIDE SEQUENCE [LARGE SCALE GENOMIC DNA]</scope>
    <source>
        <strain evidence="4 5">AP103</strain>
    </source>
</reference>
<evidence type="ECO:0000256" key="1">
    <source>
        <dbReference type="SAM" id="Phobius"/>
    </source>
</evidence>
<dbReference type="AlphaFoldDB" id="I8I599"/>
<protein>
    <recommendedName>
        <fullName evidence="6">DUF2914 domain-containing protein</fullName>
    </recommendedName>
</protein>
<feature type="transmembrane region" description="Helical" evidence="1">
    <location>
        <begin position="39"/>
        <end position="58"/>
    </location>
</feature>
<dbReference type="EMBL" id="AKGD01000001">
    <property type="protein sequence ID" value="EIT71526.1"/>
    <property type="molecule type" value="Genomic_DNA"/>
</dbReference>
<dbReference type="OrthoDB" id="6934181at2"/>
<comment type="caution">
    <text evidence="4">The sequence shown here is derived from an EMBL/GenBank/DDBJ whole genome shotgun (WGS) entry which is preliminary data.</text>
</comment>